<gene>
    <name evidence="2" type="ORF">SAMN02745206_00108</name>
</gene>
<proteinExistence type="predicted"/>
<protein>
    <recommendedName>
        <fullName evidence="1">DnaJ homologue subfamily C member 28 conserved domain-containing protein</fullName>
    </recommendedName>
</protein>
<keyword evidence="3" id="KW-1185">Reference proteome</keyword>
<sequence>MSNIFTVFEKLAEQKIQEAMARGEFDNLPGKGQPLHLEDDSHLPPDLRIAYKILKNADCLPPELQLRKDIQTTEELLEGIKDTQQKYRQMKKLNYLIMKLNMMRRVSPLLEEHQRYYPKVLEKISGGNKKTEE</sequence>
<reference evidence="3" key="1">
    <citation type="submission" date="2016-11" db="EMBL/GenBank/DDBJ databases">
        <authorList>
            <person name="Varghese N."/>
            <person name="Submissions S."/>
        </authorList>
    </citation>
    <scope>NUCLEOTIDE SEQUENCE [LARGE SCALE GENOMIC DNA]</scope>
    <source>
        <strain evidence="3">DSM 9756</strain>
    </source>
</reference>
<dbReference type="Pfam" id="PF09350">
    <property type="entry name" value="DJC28_CD"/>
    <property type="match status" value="1"/>
</dbReference>
<dbReference type="InterPro" id="IPR052573">
    <property type="entry name" value="DnaJ_C_subfamily_28"/>
</dbReference>
<dbReference type="PANTHER" id="PTHR39158">
    <property type="entry name" value="OS08G0560600 PROTEIN"/>
    <property type="match status" value="1"/>
</dbReference>
<feature type="domain" description="DnaJ homologue subfamily C member 28 conserved" evidence="1">
    <location>
        <begin position="11"/>
        <end position="77"/>
    </location>
</feature>
<evidence type="ECO:0000313" key="3">
    <source>
        <dbReference type="Proteomes" id="UP000184076"/>
    </source>
</evidence>
<dbReference type="PANTHER" id="PTHR39158:SF1">
    <property type="entry name" value="DNAJ HOMOLOG SUBFAMILY C MEMBER 28"/>
    <property type="match status" value="1"/>
</dbReference>
<evidence type="ECO:0000259" key="1">
    <source>
        <dbReference type="Pfam" id="PF09350"/>
    </source>
</evidence>
<dbReference type="OrthoDB" id="9798476at2"/>
<dbReference type="InterPro" id="IPR018961">
    <property type="entry name" value="DnaJ_homolog_subfam-C_membr-28"/>
</dbReference>
<dbReference type="EMBL" id="FQVB01000003">
    <property type="protein sequence ID" value="SHE32009.1"/>
    <property type="molecule type" value="Genomic_DNA"/>
</dbReference>
<dbReference type="Proteomes" id="UP000184076">
    <property type="component" value="Unassembled WGS sequence"/>
</dbReference>
<evidence type="ECO:0000313" key="2">
    <source>
        <dbReference type="EMBL" id="SHE32009.1"/>
    </source>
</evidence>
<dbReference type="RefSeq" id="WP_073035929.1">
    <property type="nucleotide sequence ID" value="NZ_FQVB01000003.1"/>
</dbReference>
<dbReference type="AlphaFoldDB" id="A0A1M4SIJ7"/>
<accession>A0A1M4SIJ7</accession>
<name>A0A1M4SIJ7_9BACT</name>
<organism evidence="2 3">
    <name type="scientific">Desulfacinum infernum DSM 9756</name>
    <dbReference type="NCBI Taxonomy" id="1121391"/>
    <lineage>
        <taxon>Bacteria</taxon>
        <taxon>Pseudomonadati</taxon>
        <taxon>Thermodesulfobacteriota</taxon>
        <taxon>Syntrophobacteria</taxon>
        <taxon>Syntrophobacterales</taxon>
        <taxon>Syntrophobacteraceae</taxon>
        <taxon>Desulfacinum</taxon>
    </lineage>
</organism>
<dbReference type="STRING" id="1121391.SAMN02745206_00108"/>